<feature type="region of interest" description="Disordered" evidence="1">
    <location>
        <begin position="307"/>
        <end position="326"/>
    </location>
</feature>
<sequence>MVAAIKPLAGILTIISVPLVAGVWSAHQLSRQPTTPEPTQASSPTLQLPVSEAFAKVSSSAQLQARLQLLSESQQPRLQLGARQLFGPAPLPQNCVAVQLPETGELASVLELFAGFSEHPQANLGWCFQGHFGELLQPSLRGHINFAPTERAYAKANSIQLPSDASVDLLAHELAHIAGLADEYAMREPLAQNFCQGRYNHPSLNVVVTERRYLSANELQELWQQLPWKEQVTHWQQLAQPTEQGWKLGSSKEQEFGLFQTDTCEQVGLFAWKPVAETTAMQHFDVPKWPQLYLDLMQNYLSETLESGGNLGNHEHGAGNSEKPNQ</sequence>
<evidence type="ECO:0000313" key="3">
    <source>
        <dbReference type="Proteomes" id="UP000194450"/>
    </source>
</evidence>
<proteinExistence type="predicted"/>
<dbReference type="OrthoDB" id="6313889at2"/>
<gene>
    <name evidence="2" type="ORF">SAMN06297229_0897</name>
</gene>
<organism evidence="2 3">
    <name type="scientific">Pseudidiomarina planktonica</name>
    <dbReference type="NCBI Taxonomy" id="1323738"/>
    <lineage>
        <taxon>Bacteria</taxon>
        <taxon>Pseudomonadati</taxon>
        <taxon>Pseudomonadota</taxon>
        <taxon>Gammaproteobacteria</taxon>
        <taxon>Alteromonadales</taxon>
        <taxon>Idiomarinaceae</taxon>
        <taxon>Pseudidiomarina</taxon>
    </lineage>
</organism>
<dbReference type="RefSeq" id="WP_086434039.1">
    <property type="nucleotide sequence ID" value="NZ_FXWH01000001.1"/>
</dbReference>
<dbReference type="Proteomes" id="UP000194450">
    <property type="component" value="Unassembled WGS sequence"/>
</dbReference>
<keyword evidence="3" id="KW-1185">Reference proteome</keyword>
<dbReference type="EMBL" id="FXWH01000001">
    <property type="protein sequence ID" value="SMQ63690.1"/>
    <property type="molecule type" value="Genomic_DNA"/>
</dbReference>
<accession>A0A1Y6ERV5</accession>
<evidence type="ECO:0000313" key="2">
    <source>
        <dbReference type="EMBL" id="SMQ63690.1"/>
    </source>
</evidence>
<name>A0A1Y6ERV5_9GAMM</name>
<evidence type="ECO:0000256" key="1">
    <source>
        <dbReference type="SAM" id="MobiDB-lite"/>
    </source>
</evidence>
<dbReference type="AlphaFoldDB" id="A0A1Y6ERV5"/>
<reference evidence="3" key="1">
    <citation type="submission" date="2017-04" db="EMBL/GenBank/DDBJ databases">
        <authorList>
            <person name="Varghese N."/>
            <person name="Submissions S."/>
        </authorList>
    </citation>
    <scope>NUCLEOTIDE SEQUENCE [LARGE SCALE GENOMIC DNA]</scope>
</reference>
<protein>
    <submittedName>
        <fullName evidence="2">IgA Peptidase M64</fullName>
    </submittedName>
</protein>